<organism evidence="1 2">
    <name type="scientific">Trifolium medium</name>
    <dbReference type="NCBI Taxonomy" id="97028"/>
    <lineage>
        <taxon>Eukaryota</taxon>
        <taxon>Viridiplantae</taxon>
        <taxon>Streptophyta</taxon>
        <taxon>Embryophyta</taxon>
        <taxon>Tracheophyta</taxon>
        <taxon>Spermatophyta</taxon>
        <taxon>Magnoliopsida</taxon>
        <taxon>eudicotyledons</taxon>
        <taxon>Gunneridae</taxon>
        <taxon>Pentapetalae</taxon>
        <taxon>rosids</taxon>
        <taxon>fabids</taxon>
        <taxon>Fabales</taxon>
        <taxon>Fabaceae</taxon>
        <taxon>Papilionoideae</taxon>
        <taxon>50 kb inversion clade</taxon>
        <taxon>NPAAA clade</taxon>
        <taxon>Hologalegina</taxon>
        <taxon>IRL clade</taxon>
        <taxon>Trifolieae</taxon>
        <taxon>Trifolium</taxon>
    </lineage>
</organism>
<sequence length="36" mass="3944">SPAPRAIKDLGNTFWCCLLRPRVAPPVPSAGHYSQH</sequence>
<keyword evidence="2" id="KW-1185">Reference proteome</keyword>
<proteinExistence type="predicted"/>
<accession>A0A392W6B8</accession>
<evidence type="ECO:0000313" key="2">
    <source>
        <dbReference type="Proteomes" id="UP000265520"/>
    </source>
</evidence>
<dbReference type="AlphaFoldDB" id="A0A392W6B8"/>
<protein>
    <submittedName>
        <fullName evidence="1">Uncharacterized protein</fullName>
    </submittedName>
</protein>
<reference evidence="1 2" key="1">
    <citation type="journal article" date="2018" name="Front. Plant Sci.">
        <title>Red Clover (Trifolium pratense) and Zigzag Clover (T. medium) - A Picture of Genomic Similarities and Differences.</title>
        <authorList>
            <person name="Dluhosova J."/>
            <person name="Istvanek J."/>
            <person name="Nedelnik J."/>
            <person name="Repkova J."/>
        </authorList>
    </citation>
    <scope>NUCLEOTIDE SEQUENCE [LARGE SCALE GENOMIC DNA]</scope>
    <source>
        <strain evidence="2">cv. 10/8</strain>
        <tissue evidence="1">Leaf</tissue>
    </source>
</reference>
<evidence type="ECO:0000313" key="1">
    <source>
        <dbReference type="EMBL" id="MCI94465.1"/>
    </source>
</evidence>
<feature type="non-terminal residue" evidence="1">
    <location>
        <position position="1"/>
    </location>
</feature>
<dbReference type="EMBL" id="LXQA011356794">
    <property type="protein sequence ID" value="MCI94465.1"/>
    <property type="molecule type" value="Genomic_DNA"/>
</dbReference>
<comment type="caution">
    <text evidence="1">The sequence shown here is derived from an EMBL/GenBank/DDBJ whole genome shotgun (WGS) entry which is preliminary data.</text>
</comment>
<dbReference type="Proteomes" id="UP000265520">
    <property type="component" value="Unassembled WGS sequence"/>
</dbReference>
<name>A0A392W6B8_9FABA</name>